<evidence type="ECO:0000313" key="8">
    <source>
        <dbReference type="EMBL" id="KAF5343615.1"/>
    </source>
</evidence>
<proteinExistence type="predicted"/>
<comment type="subcellular location">
    <subcellularLocation>
        <location evidence="1">Membrane</location>
        <topology evidence="1">Multi-pass membrane protein</topology>
    </subcellularLocation>
</comment>
<dbReference type="OrthoDB" id="245989at2759"/>
<feature type="region of interest" description="Disordered" evidence="5">
    <location>
        <begin position="97"/>
        <end position="133"/>
    </location>
</feature>
<keyword evidence="9" id="KW-1185">Reference proteome</keyword>
<dbReference type="AlphaFoldDB" id="A0A8H5FNF2"/>
<accession>A0A8H5FNF2</accession>
<reference evidence="8 9" key="1">
    <citation type="journal article" date="2020" name="ISME J.">
        <title>Uncovering the hidden diversity of litter-decomposition mechanisms in mushroom-forming fungi.</title>
        <authorList>
            <person name="Floudas D."/>
            <person name="Bentzer J."/>
            <person name="Ahren D."/>
            <person name="Johansson T."/>
            <person name="Persson P."/>
            <person name="Tunlid A."/>
        </authorList>
    </citation>
    <scope>NUCLEOTIDE SEQUENCE [LARGE SCALE GENOMIC DNA]</scope>
    <source>
        <strain evidence="8 9">CBS 291.85</strain>
    </source>
</reference>
<feature type="compositionally biased region" description="Low complexity" evidence="5">
    <location>
        <begin position="121"/>
        <end position="133"/>
    </location>
</feature>
<evidence type="ECO:0000256" key="2">
    <source>
        <dbReference type="ARBA" id="ARBA00022692"/>
    </source>
</evidence>
<name>A0A8H5FNF2_9AGAR</name>
<dbReference type="GO" id="GO:0140359">
    <property type="term" value="F:ABC-type transporter activity"/>
    <property type="evidence" value="ECO:0007669"/>
    <property type="project" value="InterPro"/>
</dbReference>
<feature type="compositionally biased region" description="Low complexity" evidence="5">
    <location>
        <begin position="97"/>
        <end position="115"/>
    </location>
</feature>
<sequence>MESIAQEKSRSLPKTSPFTVLMWAQLLALMKRRMQILRGSIGNQFMIFASFVIFGIVLGTVFYNSPESTDAYFSRAGAVFYTVLFLTLSAMSESPSPSLNAPSSSANTAAPSTPLLEPSPKRWSTSPSPSPPSSTVLSFTSWKWPDFIEGLPWVFWLPDRTPRLLAPLYLSFLGTFRVDCTLG</sequence>
<evidence type="ECO:0000256" key="5">
    <source>
        <dbReference type="SAM" id="MobiDB-lite"/>
    </source>
</evidence>
<evidence type="ECO:0000313" key="9">
    <source>
        <dbReference type="Proteomes" id="UP000559256"/>
    </source>
</evidence>
<dbReference type="EMBL" id="JAACJM010000137">
    <property type="protein sequence ID" value="KAF5343615.1"/>
    <property type="molecule type" value="Genomic_DNA"/>
</dbReference>
<dbReference type="Proteomes" id="UP000559256">
    <property type="component" value="Unassembled WGS sequence"/>
</dbReference>
<protein>
    <recommendedName>
        <fullName evidence="7">ABC-2 type transporter transmembrane domain-containing protein</fullName>
    </recommendedName>
</protein>
<evidence type="ECO:0000256" key="1">
    <source>
        <dbReference type="ARBA" id="ARBA00004141"/>
    </source>
</evidence>
<evidence type="ECO:0000256" key="6">
    <source>
        <dbReference type="SAM" id="Phobius"/>
    </source>
</evidence>
<evidence type="ECO:0000256" key="3">
    <source>
        <dbReference type="ARBA" id="ARBA00022989"/>
    </source>
</evidence>
<feature type="transmembrane region" description="Helical" evidence="6">
    <location>
        <begin position="41"/>
        <end position="65"/>
    </location>
</feature>
<feature type="domain" description="ABC-2 type transporter transmembrane" evidence="7">
    <location>
        <begin position="25"/>
        <end position="95"/>
    </location>
</feature>
<organism evidence="8 9">
    <name type="scientific">Tetrapyrgos nigripes</name>
    <dbReference type="NCBI Taxonomy" id="182062"/>
    <lineage>
        <taxon>Eukaryota</taxon>
        <taxon>Fungi</taxon>
        <taxon>Dikarya</taxon>
        <taxon>Basidiomycota</taxon>
        <taxon>Agaricomycotina</taxon>
        <taxon>Agaricomycetes</taxon>
        <taxon>Agaricomycetidae</taxon>
        <taxon>Agaricales</taxon>
        <taxon>Marasmiineae</taxon>
        <taxon>Marasmiaceae</taxon>
        <taxon>Tetrapyrgos</taxon>
    </lineage>
</organism>
<evidence type="ECO:0000259" key="7">
    <source>
        <dbReference type="Pfam" id="PF01061"/>
    </source>
</evidence>
<keyword evidence="4 6" id="KW-0472">Membrane</keyword>
<dbReference type="GO" id="GO:0016020">
    <property type="term" value="C:membrane"/>
    <property type="evidence" value="ECO:0007669"/>
    <property type="project" value="UniProtKB-SubCell"/>
</dbReference>
<keyword evidence="2 6" id="KW-0812">Transmembrane</keyword>
<gene>
    <name evidence="8" type="ORF">D9758_015454</name>
</gene>
<feature type="transmembrane region" description="Helical" evidence="6">
    <location>
        <begin position="71"/>
        <end position="91"/>
    </location>
</feature>
<keyword evidence="3 6" id="KW-1133">Transmembrane helix</keyword>
<dbReference type="Pfam" id="PF01061">
    <property type="entry name" value="ABC2_membrane"/>
    <property type="match status" value="1"/>
</dbReference>
<evidence type="ECO:0000256" key="4">
    <source>
        <dbReference type="ARBA" id="ARBA00023136"/>
    </source>
</evidence>
<comment type="caution">
    <text evidence="8">The sequence shown here is derived from an EMBL/GenBank/DDBJ whole genome shotgun (WGS) entry which is preliminary data.</text>
</comment>
<dbReference type="InterPro" id="IPR013525">
    <property type="entry name" value="ABC2_TM"/>
</dbReference>